<feature type="compositionally biased region" description="Low complexity" evidence="4">
    <location>
        <begin position="1"/>
        <end position="24"/>
    </location>
</feature>
<keyword evidence="3" id="KW-0012">Acyltransferase</keyword>
<keyword evidence="1" id="KW-0963">Cytoplasm</keyword>
<reference evidence="5" key="1">
    <citation type="submission" date="2021-12" db="EMBL/GenBank/DDBJ databases">
        <title>Prjna785345.</title>
        <authorList>
            <person name="Rujirawat T."/>
            <person name="Krajaejun T."/>
        </authorList>
    </citation>
    <scope>NUCLEOTIDE SEQUENCE</scope>
    <source>
        <strain evidence="5">Pi057C3</strain>
    </source>
</reference>
<accession>A0AAD5Q7C7</accession>
<dbReference type="Gene3D" id="3.40.630.70">
    <property type="entry name" value="Leucyl/phenylalanyl-tRNA-protein transferase, C-terminal domain"/>
    <property type="match status" value="1"/>
</dbReference>
<dbReference type="GO" id="GO:0005737">
    <property type="term" value="C:cytoplasm"/>
    <property type="evidence" value="ECO:0007669"/>
    <property type="project" value="TreeGrafter"/>
</dbReference>
<evidence type="ECO:0000256" key="3">
    <source>
        <dbReference type="ARBA" id="ARBA00023315"/>
    </source>
</evidence>
<dbReference type="AlphaFoldDB" id="A0AAD5Q7C7"/>
<gene>
    <name evidence="5" type="ORF">P43SY_006386</name>
</gene>
<dbReference type="GO" id="GO:0008914">
    <property type="term" value="F:leucyl-tRNA--protein transferase activity"/>
    <property type="evidence" value="ECO:0007669"/>
    <property type="project" value="InterPro"/>
</dbReference>
<evidence type="ECO:0000256" key="1">
    <source>
        <dbReference type="ARBA" id="ARBA00022490"/>
    </source>
</evidence>
<feature type="compositionally biased region" description="Polar residues" evidence="4">
    <location>
        <begin position="342"/>
        <end position="351"/>
    </location>
</feature>
<evidence type="ECO:0000256" key="2">
    <source>
        <dbReference type="ARBA" id="ARBA00022679"/>
    </source>
</evidence>
<dbReference type="PANTHER" id="PTHR30098:SF2">
    <property type="entry name" value="LEUCYL_PHENYLALANYL-TRNA--PROTEIN TRANSFERASE"/>
    <property type="match status" value="1"/>
</dbReference>
<proteinExistence type="predicted"/>
<dbReference type="InterPro" id="IPR016181">
    <property type="entry name" value="Acyl_CoA_acyltransferase"/>
</dbReference>
<dbReference type="InterPro" id="IPR004616">
    <property type="entry name" value="Leu/Phe-tRNA_Trfase"/>
</dbReference>
<dbReference type="InterPro" id="IPR042203">
    <property type="entry name" value="Leu/Phe-tRNA_Trfase_C"/>
</dbReference>
<evidence type="ECO:0000313" key="6">
    <source>
        <dbReference type="Proteomes" id="UP001209570"/>
    </source>
</evidence>
<keyword evidence="2" id="KW-0808">Transferase</keyword>
<sequence>MRMTTTASSSSVSSAAEESTTEATGAPRTMPQQPAMQRHPSGARKTTKTDADYIPAHLRPYVFHSQEDFYVSRFFDPLLLCHLMYEGFLPIASEYRDQCFLLPKLHRQRCMLLLETPEHVPKSVKKRGKKYKLVLNKDFDGVVKGCHAQHGIPWLYPPIVAGFKALFDAGMQGVELFPGRRVRFYSVELLDVVTNELVAGELGYTVGKVYTSLTGFSRVSGAGTVQLHALSKLLYLSGMELWDLGMSMPYKMGLGASDVARDEFLGHLYRWREQDCLLSLEDGEGDLTTGAHVKIIFDISRPKSTGPVPGIHSDNEDDNEAVAREDIEWTAGDEGVRIATAQLQVGESQGSDFDEYEDYDEEDDEFGEDNDVGTLSSREDREKAL</sequence>
<evidence type="ECO:0000313" key="5">
    <source>
        <dbReference type="EMBL" id="KAJ0401831.1"/>
    </source>
</evidence>
<dbReference type="Proteomes" id="UP001209570">
    <property type="component" value="Unassembled WGS sequence"/>
</dbReference>
<organism evidence="5 6">
    <name type="scientific">Pythium insidiosum</name>
    <name type="common">Pythiosis disease agent</name>
    <dbReference type="NCBI Taxonomy" id="114742"/>
    <lineage>
        <taxon>Eukaryota</taxon>
        <taxon>Sar</taxon>
        <taxon>Stramenopiles</taxon>
        <taxon>Oomycota</taxon>
        <taxon>Peronosporomycetes</taxon>
        <taxon>Pythiales</taxon>
        <taxon>Pythiaceae</taxon>
        <taxon>Pythium</taxon>
    </lineage>
</organism>
<protein>
    <submittedName>
        <fullName evidence="5">Uncharacterized protein</fullName>
    </submittedName>
</protein>
<keyword evidence="6" id="KW-1185">Reference proteome</keyword>
<feature type="region of interest" description="Disordered" evidence="4">
    <location>
        <begin position="342"/>
        <end position="385"/>
    </location>
</feature>
<dbReference type="GO" id="GO:0030163">
    <property type="term" value="P:protein catabolic process"/>
    <property type="evidence" value="ECO:0007669"/>
    <property type="project" value="InterPro"/>
</dbReference>
<feature type="compositionally biased region" description="Acidic residues" evidence="4">
    <location>
        <begin position="352"/>
        <end position="371"/>
    </location>
</feature>
<dbReference type="PANTHER" id="PTHR30098">
    <property type="entry name" value="LEUCYL/PHENYLALANYL-TRNA--PROTEIN TRANSFERASE"/>
    <property type="match status" value="1"/>
</dbReference>
<dbReference type="Pfam" id="PF03588">
    <property type="entry name" value="Leu_Phe_trans"/>
    <property type="match status" value="1"/>
</dbReference>
<feature type="region of interest" description="Disordered" evidence="4">
    <location>
        <begin position="1"/>
        <end position="49"/>
    </location>
</feature>
<evidence type="ECO:0000256" key="4">
    <source>
        <dbReference type="SAM" id="MobiDB-lite"/>
    </source>
</evidence>
<name>A0AAD5Q7C7_PYTIN</name>
<dbReference type="SUPFAM" id="SSF55729">
    <property type="entry name" value="Acyl-CoA N-acyltransferases (Nat)"/>
    <property type="match status" value="1"/>
</dbReference>
<dbReference type="EMBL" id="JAKCXM010000117">
    <property type="protein sequence ID" value="KAJ0401831.1"/>
    <property type="molecule type" value="Genomic_DNA"/>
</dbReference>
<comment type="caution">
    <text evidence="5">The sequence shown here is derived from an EMBL/GenBank/DDBJ whole genome shotgun (WGS) entry which is preliminary data.</text>
</comment>